<name>A0ABQ5V649_9PROT</name>
<dbReference type="SUPFAM" id="SSF52540">
    <property type="entry name" value="P-loop containing nucleoside triphosphate hydrolases"/>
    <property type="match status" value="1"/>
</dbReference>
<dbReference type="RefSeq" id="WP_284386834.1">
    <property type="nucleotide sequence ID" value="NZ_BSNK01000001.1"/>
</dbReference>
<dbReference type="InterPro" id="IPR017871">
    <property type="entry name" value="ABC_transporter-like_CS"/>
</dbReference>
<dbReference type="InterPro" id="IPR003593">
    <property type="entry name" value="AAA+_ATPase"/>
</dbReference>
<dbReference type="Proteomes" id="UP001161391">
    <property type="component" value="Unassembled WGS sequence"/>
</dbReference>
<dbReference type="InterPro" id="IPR017911">
    <property type="entry name" value="MacB-like_ATP-bd"/>
</dbReference>
<dbReference type="Pfam" id="PF00005">
    <property type="entry name" value="ABC_tran"/>
    <property type="match status" value="1"/>
</dbReference>
<evidence type="ECO:0000256" key="3">
    <source>
        <dbReference type="ARBA" id="ARBA00022840"/>
    </source>
</evidence>
<dbReference type="GO" id="GO:0005524">
    <property type="term" value="F:ATP binding"/>
    <property type="evidence" value="ECO:0007669"/>
    <property type="project" value="UniProtKB-KW"/>
</dbReference>
<dbReference type="PANTHER" id="PTHR24220">
    <property type="entry name" value="IMPORT ATP-BINDING PROTEIN"/>
    <property type="match status" value="1"/>
</dbReference>
<accession>A0ABQ5V649</accession>
<reference evidence="5" key="2">
    <citation type="submission" date="2023-01" db="EMBL/GenBank/DDBJ databases">
        <title>Draft genome sequence of Algimonas ampicilliniresistens strain NBRC 108219.</title>
        <authorList>
            <person name="Sun Q."/>
            <person name="Mori K."/>
        </authorList>
    </citation>
    <scope>NUCLEOTIDE SEQUENCE</scope>
    <source>
        <strain evidence="5">NBRC 108219</strain>
    </source>
</reference>
<dbReference type="SMART" id="SM00382">
    <property type="entry name" value="AAA"/>
    <property type="match status" value="1"/>
</dbReference>
<protein>
    <submittedName>
        <fullName evidence="5">Macrolide export ATP-binding/permease protein MacB</fullName>
    </submittedName>
</protein>
<dbReference type="PROSITE" id="PS50893">
    <property type="entry name" value="ABC_TRANSPORTER_2"/>
    <property type="match status" value="1"/>
</dbReference>
<sequence>MTPTKTLPMIQTVDLSKSYSLGGSTVHALDGVTLAVAAGEFVAVIGSSGSGKSTLMNMLGGLDQPDSGSVIIDGKNVGSLKPRDLAAYRGETLGFVFQQFQLMPRRNALANVMLPLQYRRPGVPDGEARAQAALDAVGLGDRGHHKPTELSGGQQQRVAIARALVGSPSLLLADEPTGALDSRTSAEIMDLLVTLNRNDGLTIVLITHDLEVADYASRVITMSDGKIISDEPRSVEAA</sequence>
<organism evidence="5 6">
    <name type="scientific">Algimonas ampicilliniresistens</name>
    <dbReference type="NCBI Taxonomy" id="1298735"/>
    <lineage>
        <taxon>Bacteria</taxon>
        <taxon>Pseudomonadati</taxon>
        <taxon>Pseudomonadota</taxon>
        <taxon>Alphaproteobacteria</taxon>
        <taxon>Maricaulales</taxon>
        <taxon>Robiginitomaculaceae</taxon>
        <taxon>Algimonas</taxon>
    </lineage>
</organism>
<reference evidence="5" key="1">
    <citation type="journal article" date="2014" name="Int. J. Syst. Evol. Microbiol.">
        <title>Complete genome of a new Firmicutes species belonging to the dominant human colonic microbiota ('Ruminococcus bicirculans') reveals two chromosomes and a selective capacity to utilize plant glucans.</title>
        <authorList>
            <consortium name="NISC Comparative Sequencing Program"/>
            <person name="Wegmann U."/>
            <person name="Louis P."/>
            <person name="Goesmann A."/>
            <person name="Henrissat B."/>
            <person name="Duncan S.H."/>
            <person name="Flint H.J."/>
        </authorList>
    </citation>
    <scope>NUCLEOTIDE SEQUENCE</scope>
    <source>
        <strain evidence="5">NBRC 108219</strain>
    </source>
</reference>
<dbReference type="InterPro" id="IPR003439">
    <property type="entry name" value="ABC_transporter-like_ATP-bd"/>
</dbReference>
<keyword evidence="1" id="KW-0813">Transport</keyword>
<evidence type="ECO:0000259" key="4">
    <source>
        <dbReference type="PROSITE" id="PS50893"/>
    </source>
</evidence>
<feature type="domain" description="ABC transporter" evidence="4">
    <location>
        <begin position="10"/>
        <end position="237"/>
    </location>
</feature>
<dbReference type="InterPro" id="IPR015854">
    <property type="entry name" value="ABC_transpr_LolD-like"/>
</dbReference>
<keyword evidence="3 5" id="KW-0067">ATP-binding</keyword>
<evidence type="ECO:0000313" key="5">
    <source>
        <dbReference type="EMBL" id="GLQ22449.1"/>
    </source>
</evidence>
<evidence type="ECO:0000256" key="2">
    <source>
        <dbReference type="ARBA" id="ARBA00022741"/>
    </source>
</evidence>
<keyword evidence="6" id="KW-1185">Reference proteome</keyword>
<dbReference type="PROSITE" id="PS00211">
    <property type="entry name" value="ABC_TRANSPORTER_1"/>
    <property type="match status" value="1"/>
</dbReference>
<evidence type="ECO:0000313" key="6">
    <source>
        <dbReference type="Proteomes" id="UP001161391"/>
    </source>
</evidence>
<comment type="caution">
    <text evidence="5">The sequence shown here is derived from an EMBL/GenBank/DDBJ whole genome shotgun (WGS) entry which is preliminary data.</text>
</comment>
<evidence type="ECO:0000256" key="1">
    <source>
        <dbReference type="ARBA" id="ARBA00022448"/>
    </source>
</evidence>
<proteinExistence type="predicted"/>
<dbReference type="CDD" id="cd03255">
    <property type="entry name" value="ABC_MJ0796_LolCDE_FtsE"/>
    <property type="match status" value="1"/>
</dbReference>
<dbReference type="PANTHER" id="PTHR24220:SF86">
    <property type="entry name" value="ABC TRANSPORTER ABCH.1"/>
    <property type="match status" value="1"/>
</dbReference>
<keyword evidence="2" id="KW-0547">Nucleotide-binding</keyword>
<dbReference type="EMBL" id="BSNK01000001">
    <property type="protein sequence ID" value="GLQ22449.1"/>
    <property type="molecule type" value="Genomic_DNA"/>
</dbReference>
<dbReference type="Gene3D" id="3.40.50.300">
    <property type="entry name" value="P-loop containing nucleotide triphosphate hydrolases"/>
    <property type="match status" value="1"/>
</dbReference>
<dbReference type="InterPro" id="IPR027417">
    <property type="entry name" value="P-loop_NTPase"/>
</dbReference>
<gene>
    <name evidence="5" type="primary">macB</name>
    <name evidence="5" type="ORF">GCM10007853_03230</name>
</gene>